<dbReference type="EMBL" id="UAPQ01000001">
    <property type="protein sequence ID" value="SPT52486.1"/>
    <property type="molecule type" value="Genomic_DNA"/>
</dbReference>
<organism evidence="12 13">
    <name type="scientific">Actinomyces bovis</name>
    <dbReference type="NCBI Taxonomy" id="1658"/>
    <lineage>
        <taxon>Bacteria</taxon>
        <taxon>Bacillati</taxon>
        <taxon>Actinomycetota</taxon>
        <taxon>Actinomycetes</taxon>
        <taxon>Actinomycetales</taxon>
        <taxon>Actinomycetaceae</taxon>
        <taxon>Actinomyces</taxon>
    </lineage>
</organism>
<dbReference type="Proteomes" id="UP000250006">
    <property type="component" value="Unassembled WGS sequence"/>
</dbReference>
<keyword evidence="10" id="KW-0804">Transcription</keyword>
<evidence type="ECO:0000313" key="13">
    <source>
        <dbReference type="Proteomes" id="UP000250006"/>
    </source>
</evidence>
<keyword evidence="7" id="KW-0862">Zinc</keyword>
<keyword evidence="9" id="KW-0238">DNA-binding</keyword>
<dbReference type="CDD" id="cd07153">
    <property type="entry name" value="Fur_like"/>
    <property type="match status" value="1"/>
</dbReference>
<keyword evidence="5" id="KW-0678">Repressor</keyword>
<evidence type="ECO:0000313" key="12">
    <source>
        <dbReference type="EMBL" id="SPT52486.1"/>
    </source>
</evidence>
<dbReference type="Pfam" id="PF01475">
    <property type="entry name" value="FUR"/>
    <property type="match status" value="1"/>
</dbReference>
<comment type="caution">
    <text evidence="12">The sequence shown here is derived from an EMBL/GenBank/DDBJ whole genome shotgun (WGS) entry which is preliminary data.</text>
</comment>
<keyword evidence="6" id="KW-0479">Metal-binding</keyword>
<dbReference type="InterPro" id="IPR036388">
    <property type="entry name" value="WH-like_DNA-bd_sf"/>
</dbReference>
<reference evidence="12 13" key="1">
    <citation type="submission" date="2018-06" db="EMBL/GenBank/DDBJ databases">
        <authorList>
            <consortium name="Pathogen Informatics"/>
            <person name="Doyle S."/>
        </authorList>
    </citation>
    <scope>NUCLEOTIDE SEQUENCE [LARGE SCALE GENOMIC DNA]</scope>
    <source>
        <strain evidence="12 13">NCTC11535</strain>
    </source>
</reference>
<dbReference type="Gene3D" id="1.10.10.10">
    <property type="entry name" value="Winged helix-like DNA-binding domain superfamily/Winged helix DNA-binding domain"/>
    <property type="match status" value="1"/>
</dbReference>
<evidence type="ECO:0000256" key="8">
    <source>
        <dbReference type="ARBA" id="ARBA00023015"/>
    </source>
</evidence>
<dbReference type="InterPro" id="IPR036390">
    <property type="entry name" value="WH_DNA-bd_sf"/>
</dbReference>
<feature type="region of interest" description="Disordered" evidence="11">
    <location>
        <begin position="1"/>
        <end position="32"/>
    </location>
</feature>
<protein>
    <submittedName>
        <fullName evidence="12">Ferric uptake regulation protein</fullName>
    </submittedName>
</protein>
<dbReference type="PANTHER" id="PTHR33202:SF2">
    <property type="entry name" value="FERRIC UPTAKE REGULATION PROTEIN"/>
    <property type="match status" value="1"/>
</dbReference>
<keyword evidence="13" id="KW-1185">Reference proteome</keyword>
<proteinExistence type="inferred from homology"/>
<evidence type="ECO:0000256" key="1">
    <source>
        <dbReference type="ARBA" id="ARBA00004496"/>
    </source>
</evidence>
<comment type="similarity">
    <text evidence="2">Belongs to the Fur family.</text>
</comment>
<evidence type="ECO:0000256" key="6">
    <source>
        <dbReference type="ARBA" id="ARBA00022723"/>
    </source>
</evidence>
<feature type="compositionally biased region" description="Basic and acidic residues" evidence="11">
    <location>
        <begin position="1"/>
        <end position="16"/>
    </location>
</feature>
<dbReference type="InterPro" id="IPR043135">
    <property type="entry name" value="Fur_C"/>
</dbReference>
<sequence length="152" mass="16452">MAPMPHSHDHAAKSHEAASAQARPRTTRQRSAVADILSRTEEFRSAQQIHAALSEEGTKVGLATVYRTLAGMAEVGEVDQVRNTDGETLYRRCEAATHHHHVVCHNCGRTVEVSGGALEAWIAEISAETGYTGLEHTAEFFGLCPECSAKES</sequence>
<evidence type="ECO:0000256" key="9">
    <source>
        <dbReference type="ARBA" id="ARBA00023125"/>
    </source>
</evidence>
<accession>A0ABY1VK48</accession>
<evidence type="ECO:0000256" key="3">
    <source>
        <dbReference type="ARBA" id="ARBA00011738"/>
    </source>
</evidence>
<name>A0ABY1VK48_9ACTO</name>
<comment type="subunit">
    <text evidence="3">Homodimer.</text>
</comment>
<dbReference type="InterPro" id="IPR002481">
    <property type="entry name" value="FUR"/>
</dbReference>
<evidence type="ECO:0000256" key="11">
    <source>
        <dbReference type="SAM" id="MobiDB-lite"/>
    </source>
</evidence>
<comment type="subcellular location">
    <subcellularLocation>
        <location evidence="1">Cytoplasm</location>
    </subcellularLocation>
</comment>
<evidence type="ECO:0000256" key="4">
    <source>
        <dbReference type="ARBA" id="ARBA00022490"/>
    </source>
</evidence>
<keyword evidence="4" id="KW-0963">Cytoplasm</keyword>
<dbReference type="Gene3D" id="3.30.1490.190">
    <property type="match status" value="1"/>
</dbReference>
<keyword evidence="8" id="KW-0805">Transcription regulation</keyword>
<evidence type="ECO:0000256" key="2">
    <source>
        <dbReference type="ARBA" id="ARBA00007957"/>
    </source>
</evidence>
<evidence type="ECO:0000256" key="7">
    <source>
        <dbReference type="ARBA" id="ARBA00022833"/>
    </source>
</evidence>
<evidence type="ECO:0000256" key="5">
    <source>
        <dbReference type="ARBA" id="ARBA00022491"/>
    </source>
</evidence>
<gene>
    <name evidence="12" type="primary">fur</name>
    <name evidence="12" type="ORF">NCTC11535_00135</name>
</gene>
<dbReference type="PANTHER" id="PTHR33202">
    <property type="entry name" value="ZINC UPTAKE REGULATION PROTEIN"/>
    <property type="match status" value="1"/>
</dbReference>
<dbReference type="SUPFAM" id="SSF46785">
    <property type="entry name" value="Winged helix' DNA-binding domain"/>
    <property type="match status" value="1"/>
</dbReference>
<evidence type="ECO:0000256" key="10">
    <source>
        <dbReference type="ARBA" id="ARBA00023163"/>
    </source>
</evidence>